<feature type="domain" description="tRNA synthetases class I (E and Q) anti-codon binding" evidence="11">
    <location>
        <begin position="455"/>
        <end position="523"/>
    </location>
</feature>
<keyword evidence="3 8" id="KW-0547">Nucleotide-binding</keyword>
<evidence type="ECO:0000256" key="5">
    <source>
        <dbReference type="ARBA" id="ARBA00022917"/>
    </source>
</evidence>
<sequence>MSERKQKNFIEHIVEDDIQKGKVAQIVTRFPPEPNGYLHFGHAKAIHVNYGIAQKYNGKFNLRFDDTDPSKEKLEYVESMKEDVKWLGADYGDRCFFASSYFEELYENAVELIKRGKAYVCDLSSDELREYRGTLTKPGIESPYRERSVDENLKLFEKMKNGDFPDGSKTLRAKIDMASPNMNMRDPAIYRISHKEHYAAKKKWCVYPLYDFAHPIEDAIEGVTHSCCGLEFEDHRPLYDWFLKELDWKNPPKQIEFAEINLSHSILGKRKIKPLIEEGILDGWDDPRLMTIRGMIRRGYTSSSIRSFYDMIGLSRAKSTVDISMLEHALREDLKLRVPRVMAVLNPLKVTITNYTEDVEWLDAPNNVENEELGRHKIPFTKEIYIEADDFKELAPNKKYKRLVLGQEVRLMHAYFIKCNEVIKDEKGNILELLCTYDAKTKSGSGFKERKPRGTIGWVSATKGINVTARFYDYLFVDKVNGEQELNTDSLTIFSQCYVEPYINELNHNDKLQFIRIGYFNIDAKDSSQDELVLNQAVSLKSSYK</sequence>
<reference evidence="12" key="1">
    <citation type="submission" date="2020-07" db="EMBL/GenBank/DDBJ databases">
        <title>Vallitalea pronyensis genome.</title>
        <authorList>
            <person name="Postec A."/>
        </authorList>
    </citation>
    <scope>NUCLEOTIDE SEQUENCE</scope>
    <source>
        <strain evidence="12">FatNI3</strain>
    </source>
</reference>
<evidence type="ECO:0000256" key="7">
    <source>
        <dbReference type="NCBIfam" id="TIGR00440"/>
    </source>
</evidence>
<dbReference type="GO" id="GO:0006425">
    <property type="term" value="P:glutaminyl-tRNA aminoacylation"/>
    <property type="evidence" value="ECO:0007669"/>
    <property type="project" value="UniProtKB-UniRule"/>
</dbReference>
<evidence type="ECO:0000256" key="4">
    <source>
        <dbReference type="ARBA" id="ARBA00022840"/>
    </source>
</evidence>
<evidence type="ECO:0000256" key="6">
    <source>
        <dbReference type="ARBA" id="ARBA00023146"/>
    </source>
</evidence>
<keyword evidence="4 8" id="KW-0067">ATP-binding</keyword>
<dbReference type="InterPro" id="IPR014729">
    <property type="entry name" value="Rossmann-like_a/b/a_fold"/>
</dbReference>
<dbReference type="GO" id="GO:0005524">
    <property type="term" value="F:ATP binding"/>
    <property type="evidence" value="ECO:0007669"/>
    <property type="project" value="UniProtKB-KW"/>
</dbReference>
<dbReference type="GO" id="GO:0005829">
    <property type="term" value="C:cytosol"/>
    <property type="evidence" value="ECO:0007669"/>
    <property type="project" value="TreeGrafter"/>
</dbReference>
<proteinExistence type="inferred from homology"/>
<dbReference type="InterPro" id="IPR004514">
    <property type="entry name" value="Gln-tRNA-synth"/>
</dbReference>
<evidence type="ECO:0000256" key="1">
    <source>
        <dbReference type="ARBA" id="ARBA00022490"/>
    </source>
</evidence>
<dbReference type="InterPro" id="IPR020056">
    <property type="entry name" value="Rbsml_bL25/Gln-tRNA_synth_N"/>
</dbReference>
<dbReference type="InterPro" id="IPR000924">
    <property type="entry name" value="Glu/Gln-tRNA-synth"/>
</dbReference>
<evidence type="ECO:0000256" key="8">
    <source>
        <dbReference type="RuleBase" id="RU363037"/>
    </source>
</evidence>
<dbReference type="Pfam" id="PF00749">
    <property type="entry name" value="tRNA-synt_1c"/>
    <property type="match status" value="1"/>
</dbReference>
<dbReference type="EMBL" id="CP058649">
    <property type="protein sequence ID" value="QUI23384.1"/>
    <property type="molecule type" value="Genomic_DNA"/>
</dbReference>
<accession>A0A8J8SHF6</accession>
<evidence type="ECO:0000313" key="12">
    <source>
        <dbReference type="EMBL" id="QUI23384.1"/>
    </source>
</evidence>
<dbReference type="FunFam" id="3.90.800.10:FF:000001">
    <property type="entry name" value="Glutamine--tRNA ligase"/>
    <property type="match status" value="1"/>
</dbReference>
<comment type="similarity">
    <text evidence="8">Belongs to the class-I aminoacyl-tRNA synthetase family.</text>
</comment>
<feature type="domain" description="Glutamyl/glutaminyl-tRNA synthetase class Ib catalytic" evidence="9">
    <location>
        <begin position="25"/>
        <end position="334"/>
    </location>
</feature>
<dbReference type="InterPro" id="IPR011035">
    <property type="entry name" value="Ribosomal_bL25/Gln-tRNA_synth"/>
</dbReference>
<dbReference type="PRINTS" id="PR00987">
    <property type="entry name" value="TRNASYNTHGLU"/>
</dbReference>
<keyword evidence="1" id="KW-0963">Cytoplasm</keyword>
<dbReference type="SUPFAM" id="SSF52374">
    <property type="entry name" value="Nucleotidylyl transferase"/>
    <property type="match status" value="1"/>
</dbReference>
<dbReference type="Pfam" id="PF20974">
    <property type="entry name" value="tRNA-synt_1c_C2"/>
    <property type="match status" value="1"/>
</dbReference>
<keyword evidence="6 8" id="KW-0030">Aminoacyl-tRNA synthetase</keyword>
<dbReference type="InterPro" id="IPR020059">
    <property type="entry name" value="Glu/Gln-tRNA-synth_Ib_codon-bd"/>
</dbReference>
<dbReference type="NCBIfam" id="TIGR00440">
    <property type="entry name" value="glnS"/>
    <property type="match status" value="1"/>
</dbReference>
<keyword evidence="5 8" id="KW-0648">Protein biosynthesis</keyword>
<keyword evidence="13" id="KW-1185">Reference proteome</keyword>
<dbReference type="InterPro" id="IPR049437">
    <property type="entry name" value="tRNA-synt_1c_C2"/>
</dbReference>
<evidence type="ECO:0000256" key="2">
    <source>
        <dbReference type="ARBA" id="ARBA00022598"/>
    </source>
</evidence>
<evidence type="ECO:0000259" key="9">
    <source>
        <dbReference type="Pfam" id="PF00749"/>
    </source>
</evidence>
<dbReference type="RefSeq" id="WP_212694068.1">
    <property type="nucleotide sequence ID" value="NZ_CP058649.1"/>
</dbReference>
<name>A0A8J8SHF6_9FIRM</name>
<evidence type="ECO:0000313" key="13">
    <source>
        <dbReference type="Proteomes" id="UP000683246"/>
    </source>
</evidence>
<protein>
    <recommendedName>
        <fullName evidence="7">Glutamine--tRNA ligase</fullName>
        <ecNumber evidence="7">6.1.1.18</ecNumber>
    </recommendedName>
</protein>
<gene>
    <name evidence="12" type="ORF">HZI73_14285</name>
</gene>
<dbReference type="PANTHER" id="PTHR43097">
    <property type="entry name" value="GLUTAMINE-TRNA LIGASE"/>
    <property type="match status" value="1"/>
</dbReference>
<feature type="domain" description="Glutamyl/glutaminyl-tRNA synthetase class Ib anti-codon binding" evidence="10">
    <location>
        <begin position="339"/>
        <end position="438"/>
    </location>
</feature>
<dbReference type="SUPFAM" id="SSF50715">
    <property type="entry name" value="Ribosomal protein L25-like"/>
    <property type="match status" value="1"/>
</dbReference>
<dbReference type="Proteomes" id="UP000683246">
    <property type="component" value="Chromosome"/>
</dbReference>
<organism evidence="12 13">
    <name type="scientific">Vallitalea pronyensis</name>
    <dbReference type="NCBI Taxonomy" id="1348613"/>
    <lineage>
        <taxon>Bacteria</taxon>
        <taxon>Bacillati</taxon>
        <taxon>Bacillota</taxon>
        <taxon>Clostridia</taxon>
        <taxon>Lachnospirales</taxon>
        <taxon>Vallitaleaceae</taxon>
        <taxon>Vallitalea</taxon>
    </lineage>
</organism>
<dbReference type="Gene3D" id="3.40.50.620">
    <property type="entry name" value="HUPs"/>
    <property type="match status" value="1"/>
</dbReference>
<dbReference type="FunFam" id="3.40.50.620:FF:000037">
    <property type="entry name" value="Glutamine--tRNA ligase cytoplasmic"/>
    <property type="match status" value="1"/>
</dbReference>
<evidence type="ECO:0000259" key="10">
    <source>
        <dbReference type="Pfam" id="PF03950"/>
    </source>
</evidence>
<evidence type="ECO:0000256" key="3">
    <source>
        <dbReference type="ARBA" id="ARBA00022741"/>
    </source>
</evidence>
<dbReference type="Pfam" id="PF03950">
    <property type="entry name" value="tRNA-synt_1c_C"/>
    <property type="match status" value="1"/>
</dbReference>
<dbReference type="InterPro" id="IPR050132">
    <property type="entry name" value="Gln/Glu-tRNA_Ligase"/>
</dbReference>
<dbReference type="Gene3D" id="2.40.240.10">
    <property type="entry name" value="Ribosomal Protein L25, Chain P"/>
    <property type="match status" value="2"/>
</dbReference>
<dbReference type="NCBIfam" id="NF011291">
    <property type="entry name" value="PRK14703.1"/>
    <property type="match status" value="1"/>
</dbReference>
<dbReference type="InterPro" id="IPR020058">
    <property type="entry name" value="Glu/Gln-tRNA-synth_Ib_cat-dom"/>
</dbReference>
<dbReference type="PANTHER" id="PTHR43097:SF5">
    <property type="entry name" value="GLUTAMATE--TRNA LIGASE"/>
    <property type="match status" value="1"/>
</dbReference>
<dbReference type="KEGG" id="vpy:HZI73_14285"/>
<dbReference type="EC" id="6.1.1.18" evidence="7"/>
<dbReference type="GO" id="GO:0004819">
    <property type="term" value="F:glutamine-tRNA ligase activity"/>
    <property type="evidence" value="ECO:0007669"/>
    <property type="project" value="UniProtKB-UniRule"/>
</dbReference>
<keyword evidence="2 8" id="KW-0436">Ligase</keyword>
<evidence type="ECO:0000259" key="11">
    <source>
        <dbReference type="Pfam" id="PF20974"/>
    </source>
</evidence>
<dbReference type="AlphaFoldDB" id="A0A8J8SHF6"/>
<dbReference type="FunFam" id="1.10.1160.10:FF:000001">
    <property type="entry name" value="Glutamine--tRNA ligase"/>
    <property type="match status" value="1"/>
</dbReference>